<feature type="chain" id="PRO_5034534381" evidence="1">
    <location>
        <begin position="33"/>
        <end position="497"/>
    </location>
</feature>
<comment type="caution">
    <text evidence="2">The sequence shown here is derived from an EMBL/GenBank/DDBJ whole genome shotgun (WGS) entry which is preliminary data.</text>
</comment>
<accession>A0A8H6KHC3</accession>
<protein>
    <submittedName>
        <fullName evidence="2">Uncharacterized protein</fullName>
    </submittedName>
</protein>
<organism evidence="2 3">
    <name type="scientific">Colletotrichum musicola</name>
    <dbReference type="NCBI Taxonomy" id="2175873"/>
    <lineage>
        <taxon>Eukaryota</taxon>
        <taxon>Fungi</taxon>
        <taxon>Dikarya</taxon>
        <taxon>Ascomycota</taxon>
        <taxon>Pezizomycotina</taxon>
        <taxon>Sordariomycetes</taxon>
        <taxon>Hypocreomycetidae</taxon>
        <taxon>Glomerellales</taxon>
        <taxon>Glomerellaceae</taxon>
        <taxon>Colletotrichum</taxon>
        <taxon>Colletotrichum orchidearum species complex</taxon>
    </lineage>
</organism>
<name>A0A8H6KHC3_9PEZI</name>
<dbReference type="PANTHER" id="PTHR42037">
    <property type="match status" value="1"/>
</dbReference>
<feature type="signal peptide" evidence="1">
    <location>
        <begin position="1"/>
        <end position="32"/>
    </location>
</feature>
<dbReference type="OrthoDB" id="3251507at2759"/>
<evidence type="ECO:0000256" key="1">
    <source>
        <dbReference type="SAM" id="SignalP"/>
    </source>
</evidence>
<dbReference type="EMBL" id="WIGM01000265">
    <property type="protein sequence ID" value="KAF6831253.1"/>
    <property type="molecule type" value="Genomic_DNA"/>
</dbReference>
<reference evidence="2" key="1">
    <citation type="journal article" date="2020" name="Phytopathology">
        <title>Genome Sequence Resources of Colletotrichum truncatum, C. plurivorum, C. musicola, and C. sojae: Four Species Pathogenic to Soybean (Glycine max).</title>
        <authorList>
            <person name="Rogerio F."/>
            <person name="Boufleur T.R."/>
            <person name="Ciampi-Guillardi M."/>
            <person name="Sukno S.A."/>
            <person name="Thon M.R."/>
            <person name="Massola Junior N.S."/>
            <person name="Baroncelli R."/>
        </authorList>
    </citation>
    <scope>NUCLEOTIDE SEQUENCE</scope>
    <source>
        <strain evidence="2">LFN0074</strain>
    </source>
</reference>
<sequence>MARTPRMDPYFRLLARFYEALVLLALLRPVVGPHVVSQLDRSNLKDTRRFLLKNLAFLCDYDKGGDTTTAIAVEDREDCYVFWVATNEGFKDKVTQFLGDIIDRVKSAAGLPNERDAVERALAVSAQFAHSRIKKEAAILRNAAIRCSSFLGEAGNQGTDDLQSWLGRFTKKAISGLDICKAAYDCRNHEEMRIIERLSHEHETQDSNAPSMKSAPPFRTVRHMVGRLAARVRAVRQLFEDGSRLSVLLQNYRVAGVPKPASATVPEADNLTTLDGVLRRLLPARDDRYEAYLLYLTRLDEQVGLEATLRSKFQPGALKSCVHAEVQMLHHFSDNERRYAGGDRFVSCSKFACVCCDLYFRYHPAGVVLLDSHKKAYPNWGVMMLPEGAKSPKWLDQRKLINDVLVDLKSMVLDQIKEKSVSSLHQQNSISQITPSLVDGDYSDSGTDPFGDINESDSSDSRKPASLLPLQQSFAKMFHSILSRLGCCRYLVFTSSN</sequence>
<dbReference type="PANTHER" id="PTHR42037:SF1">
    <property type="match status" value="1"/>
</dbReference>
<dbReference type="AlphaFoldDB" id="A0A8H6KHC3"/>
<keyword evidence="3" id="KW-1185">Reference proteome</keyword>
<keyword evidence="1" id="KW-0732">Signal</keyword>
<proteinExistence type="predicted"/>
<evidence type="ECO:0000313" key="2">
    <source>
        <dbReference type="EMBL" id="KAF6831253.1"/>
    </source>
</evidence>
<dbReference type="InterPro" id="IPR027796">
    <property type="entry name" value="OTT_1508_deam-like"/>
</dbReference>
<gene>
    <name evidence="2" type="ORF">CMUS01_07412</name>
</gene>
<dbReference type="Pfam" id="PF14441">
    <property type="entry name" value="OTT_1508_deam"/>
    <property type="match status" value="1"/>
</dbReference>
<dbReference type="Proteomes" id="UP000639643">
    <property type="component" value="Unassembled WGS sequence"/>
</dbReference>
<evidence type="ECO:0000313" key="3">
    <source>
        <dbReference type="Proteomes" id="UP000639643"/>
    </source>
</evidence>